<dbReference type="PANTHER" id="PTHR23335:SF3">
    <property type="entry name" value="CALMODULIN-BINDING TRANSCRIPTION ACTIVATOR 5"/>
    <property type="match status" value="1"/>
</dbReference>
<dbReference type="InterPro" id="IPR036770">
    <property type="entry name" value="Ankyrin_rpt-contain_sf"/>
</dbReference>
<evidence type="ECO:0000256" key="12">
    <source>
        <dbReference type="ARBA" id="ARBA00023163"/>
    </source>
</evidence>
<dbReference type="FunFam" id="1.25.40.20:FF:000150">
    <property type="entry name" value="calmodulin-binding transcription activator 5"/>
    <property type="match status" value="1"/>
</dbReference>
<feature type="repeat" description="ANK" evidence="14">
    <location>
        <begin position="634"/>
        <end position="666"/>
    </location>
</feature>
<dbReference type="Proteomes" id="UP001374535">
    <property type="component" value="Chromosome 2"/>
</dbReference>
<dbReference type="FunFam" id="2.60.40.10:FF:001656">
    <property type="entry name" value="Calmodulin-binding transcription activator 5"/>
    <property type="match status" value="1"/>
</dbReference>
<keyword evidence="8 14" id="KW-0040">ANK repeat</keyword>
<dbReference type="Pfam" id="PF12796">
    <property type="entry name" value="Ank_2"/>
    <property type="match status" value="1"/>
</dbReference>
<keyword evidence="7" id="KW-0346">Stress response</keyword>
<dbReference type="InterPro" id="IPR014756">
    <property type="entry name" value="Ig_E-set"/>
</dbReference>
<dbReference type="PROSITE" id="PS51437">
    <property type="entry name" value="CG_1"/>
    <property type="match status" value="1"/>
</dbReference>
<dbReference type="EMBL" id="CP144699">
    <property type="protein sequence ID" value="WVZ20810.1"/>
    <property type="molecule type" value="Genomic_DNA"/>
</dbReference>
<keyword evidence="6" id="KW-0112">Calmodulin-binding</keyword>
<evidence type="ECO:0000313" key="16">
    <source>
        <dbReference type="EMBL" id="WVZ20810.1"/>
    </source>
</evidence>
<evidence type="ECO:0000256" key="7">
    <source>
        <dbReference type="ARBA" id="ARBA00023016"/>
    </source>
</evidence>
<evidence type="ECO:0000256" key="2">
    <source>
        <dbReference type="ARBA" id="ARBA00004413"/>
    </source>
</evidence>
<dbReference type="GO" id="GO:0003712">
    <property type="term" value="F:transcription coregulator activity"/>
    <property type="evidence" value="ECO:0007669"/>
    <property type="project" value="TreeGrafter"/>
</dbReference>
<dbReference type="GO" id="GO:0006357">
    <property type="term" value="P:regulation of transcription by RNA polymerase II"/>
    <property type="evidence" value="ECO:0007669"/>
    <property type="project" value="TreeGrafter"/>
</dbReference>
<keyword evidence="9" id="KW-0175">Coiled coil</keyword>
<evidence type="ECO:0000256" key="11">
    <source>
        <dbReference type="ARBA" id="ARBA00023159"/>
    </source>
</evidence>
<keyword evidence="4" id="KW-0677">Repeat</keyword>
<accession>A0AAQ3P389</accession>
<dbReference type="SMART" id="SM01076">
    <property type="entry name" value="CG-1"/>
    <property type="match status" value="1"/>
</dbReference>
<feature type="domain" description="CG-1" evidence="15">
    <location>
        <begin position="54"/>
        <end position="233"/>
    </location>
</feature>
<keyword evidence="13" id="KW-0539">Nucleus</keyword>
<dbReference type="GO" id="GO:0005516">
    <property type="term" value="F:calmodulin binding"/>
    <property type="evidence" value="ECO:0007669"/>
    <property type="project" value="UniProtKB-KW"/>
</dbReference>
<keyword evidence="10" id="KW-0238">DNA-binding</keyword>
<protein>
    <recommendedName>
        <fullName evidence="15">CG-1 domain-containing protein</fullName>
    </recommendedName>
</protein>
<dbReference type="InterPro" id="IPR000048">
    <property type="entry name" value="IQ_motif_EF-hand-BS"/>
</dbReference>
<proteinExistence type="inferred from homology"/>
<evidence type="ECO:0000259" key="15">
    <source>
        <dbReference type="PROSITE" id="PS51437"/>
    </source>
</evidence>
<dbReference type="InterPro" id="IPR005559">
    <property type="entry name" value="CG-1_dom"/>
</dbReference>
<evidence type="ECO:0000256" key="1">
    <source>
        <dbReference type="ARBA" id="ARBA00004123"/>
    </source>
</evidence>
<comment type="similarity">
    <text evidence="3">Belongs to the CAMTA family.</text>
</comment>
<dbReference type="InterPro" id="IPR002110">
    <property type="entry name" value="Ankyrin_rpt"/>
</dbReference>
<dbReference type="SUPFAM" id="SSF48403">
    <property type="entry name" value="Ankyrin repeat"/>
    <property type="match status" value="1"/>
</dbReference>
<reference evidence="16 17" key="1">
    <citation type="journal article" date="2023" name="Life. Sci Alliance">
        <title>Evolutionary insights into 3D genome organization and epigenetic landscape of Vigna mungo.</title>
        <authorList>
            <person name="Junaid A."/>
            <person name="Singh B."/>
            <person name="Bhatia S."/>
        </authorList>
    </citation>
    <scope>NUCLEOTIDE SEQUENCE [LARGE SCALE GENOMIC DNA]</scope>
    <source>
        <strain evidence="16">Urdbean</strain>
    </source>
</reference>
<dbReference type="GO" id="GO:0005886">
    <property type="term" value="C:plasma membrane"/>
    <property type="evidence" value="ECO:0007669"/>
    <property type="project" value="UniProtKB-SubCell"/>
</dbReference>
<evidence type="ECO:0000256" key="6">
    <source>
        <dbReference type="ARBA" id="ARBA00022860"/>
    </source>
</evidence>
<sequence length="996" mass="113191">MVVGDAIVGFVVREEGVGGENLQLVCLFLMAHDLTGQLVGSEIHGFHTLQDLDVSNTMEEAKSRWLRPNEIHAILCNYKYFKIKAKPVHLPESGTIVLFDRKMLRNFRKDGHNWKKKSDGKTVKEAHEHLKVRISFPGCLFEVWIQISLAKAPLSEADTWQPGEVGTPPFRNRSLNEVGNEERIHVYYAHGQDNTTFVRRCYWLLDKYVLLDFRNLEHIVLVHYRETREIQLQSSPVTPVNSNSSSVSDPAASWILAEDLDSGAKSAHSAELNDNLTIKSYEEKLHEINTLEWDDLVVSNVNTSTTSNGGNVPHSYQQNQSLLSGSFDNVSVTPSAEVPPLGLQSQESFGTWMNNTITDTPCSIDESALETSISIVREPYSSLVADNQLSSLPEQVFNLTEVSPAWASSTEKTKVLITGYFHSNYQHLAKFNLVCVCGDVSFPVEIVQVGVYRCWVPPHSPGLVNIYLSFDGHKPISHVVNFEYRTPILHDPTATMEEKYNWNEFRLQMRLAHLLFSTDKILDIFSNTVSPNALKEASRFSFRTSFISKSWQFLMKSFDEQTTPFPQVKDSLFEIALKNKLKEWLLERIVIGSKSTEYDAQGQGVLHLCAMLGYSWAISLFSWSGLSLDFRDKFGWTALHWAAYYGMEKMVATLLSAGARPNLVTDPTPKNPGGFTAADLAYMKGYDGLAAYLSEKSLVEQFNDMSLAGNISGTLDTSSTDVVNTQELTEDQLYLKETLAAYRTAAGAAARIQAAYKEHELNLRYKAVELNTPEHQARRIVAAMKIQHAFRKYETKKSNAAAVRIQHRFRTRKIRREFLNMRRQAIKIQVRPSLLVYYSSSSLVNMPCNVISESGNGLTLPLEVQWKRFMVYMSSLQAAFRGFQVRRQYKKIIWSVGVLEKAILRWRLKRKGFRGLQVNSAEDGEQEDGVEEEFFRTGLKQAEERVERSVVRVQAMFRSKKAQEEYRRMKLAYSQAKLDLEFEDFITSEVDMLTDI</sequence>
<keyword evidence="12" id="KW-0804">Transcription</keyword>
<dbReference type="PROSITE" id="PS50096">
    <property type="entry name" value="IQ"/>
    <property type="match status" value="3"/>
</dbReference>
<dbReference type="SMART" id="SM00248">
    <property type="entry name" value="ANK"/>
    <property type="match status" value="2"/>
</dbReference>
<dbReference type="GO" id="GO:0005634">
    <property type="term" value="C:nucleus"/>
    <property type="evidence" value="ECO:0007669"/>
    <property type="project" value="UniProtKB-SubCell"/>
</dbReference>
<dbReference type="SUPFAM" id="SSF81296">
    <property type="entry name" value="E set domains"/>
    <property type="match status" value="1"/>
</dbReference>
<evidence type="ECO:0000256" key="13">
    <source>
        <dbReference type="ARBA" id="ARBA00023242"/>
    </source>
</evidence>
<comment type="subcellular location">
    <subcellularLocation>
        <location evidence="2">Cell membrane</location>
        <topology evidence="2">Peripheral membrane protein</topology>
        <orientation evidence="2">Cytoplasmic side</orientation>
    </subcellularLocation>
    <subcellularLocation>
        <location evidence="1">Nucleus</location>
    </subcellularLocation>
</comment>
<dbReference type="InterPro" id="IPR013783">
    <property type="entry name" value="Ig-like_fold"/>
</dbReference>
<evidence type="ECO:0000256" key="3">
    <source>
        <dbReference type="ARBA" id="ARBA00008267"/>
    </source>
</evidence>
<dbReference type="PROSITE" id="PS50297">
    <property type="entry name" value="ANK_REP_REGION"/>
    <property type="match status" value="1"/>
</dbReference>
<evidence type="ECO:0000256" key="10">
    <source>
        <dbReference type="ARBA" id="ARBA00023125"/>
    </source>
</evidence>
<gene>
    <name evidence="16" type="ORF">V8G54_008132</name>
</gene>
<evidence type="ECO:0000256" key="4">
    <source>
        <dbReference type="ARBA" id="ARBA00022737"/>
    </source>
</evidence>
<dbReference type="SMART" id="SM00015">
    <property type="entry name" value="IQ"/>
    <property type="match status" value="3"/>
</dbReference>
<dbReference type="GO" id="GO:0003690">
    <property type="term" value="F:double-stranded DNA binding"/>
    <property type="evidence" value="ECO:0007669"/>
    <property type="project" value="TreeGrafter"/>
</dbReference>
<dbReference type="Pfam" id="PF03859">
    <property type="entry name" value="CG-1"/>
    <property type="match status" value="2"/>
</dbReference>
<evidence type="ECO:0000256" key="5">
    <source>
        <dbReference type="ARBA" id="ARBA00022837"/>
    </source>
</evidence>
<organism evidence="16 17">
    <name type="scientific">Vigna mungo</name>
    <name type="common">Black gram</name>
    <name type="synonym">Phaseolus mungo</name>
    <dbReference type="NCBI Taxonomy" id="3915"/>
    <lineage>
        <taxon>Eukaryota</taxon>
        <taxon>Viridiplantae</taxon>
        <taxon>Streptophyta</taxon>
        <taxon>Embryophyta</taxon>
        <taxon>Tracheophyta</taxon>
        <taxon>Spermatophyta</taxon>
        <taxon>Magnoliopsida</taxon>
        <taxon>eudicotyledons</taxon>
        <taxon>Gunneridae</taxon>
        <taxon>Pentapetalae</taxon>
        <taxon>rosids</taxon>
        <taxon>fabids</taxon>
        <taxon>Fabales</taxon>
        <taxon>Fabaceae</taxon>
        <taxon>Papilionoideae</taxon>
        <taxon>50 kb inversion clade</taxon>
        <taxon>NPAAA clade</taxon>
        <taxon>indigoferoid/millettioid clade</taxon>
        <taxon>Phaseoleae</taxon>
        <taxon>Vigna</taxon>
    </lineage>
</organism>
<dbReference type="PANTHER" id="PTHR23335">
    <property type="entry name" value="CALMODULIN-BINDING TRANSCRIPTION ACTIVATOR CAMTA"/>
    <property type="match status" value="1"/>
</dbReference>
<evidence type="ECO:0000313" key="17">
    <source>
        <dbReference type="Proteomes" id="UP001374535"/>
    </source>
</evidence>
<dbReference type="Gene3D" id="1.25.40.20">
    <property type="entry name" value="Ankyrin repeat-containing domain"/>
    <property type="match status" value="1"/>
</dbReference>
<keyword evidence="17" id="KW-1185">Reference proteome</keyword>
<dbReference type="AlphaFoldDB" id="A0AAQ3P389"/>
<evidence type="ECO:0000256" key="8">
    <source>
        <dbReference type="ARBA" id="ARBA00023043"/>
    </source>
</evidence>
<evidence type="ECO:0000256" key="9">
    <source>
        <dbReference type="ARBA" id="ARBA00023054"/>
    </source>
</evidence>
<evidence type="ECO:0000256" key="14">
    <source>
        <dbReference type="PROSITE-ProRule" id="PRU00023"/>
    </source>
</evidence>
<dbReference type="PROSITE" id="PS50088">
    <property type="entry name" value="ANK_REPEAT"/>
    <property type="match status" value="1"/>
</dbReference>
<dbReference type="Gene3D" id="2.60.40.10">
    <property type="entry name" value="Immunoglobulins"/>
    <property type="match status" value="1"/>
</dbReference>
<keyword evidence="5" id="KW-0106">Calcium</keyword>
<dbReference type="GO" id="GO:0006950">
    <property type="term" value="P:response to stress"/>
    <property type="evidence" value="ECO:0007669"/>
    <property type="project" value="UniProtKB-ARBA"/>
</dbReference>
<keyword evidence="11" id="KW-0010">Activator</keyword>
<name>A0AAQ3P389_VIGMU</name>